<feature type="binding site" evidence="9">
    <location>
        <position position="110"/>
    </location>
    <ligand>
        <name>L-glutamine</name>
        <dbReference type="ChEBI" id="CHEBI:58359"/>
    </ligand>
</feature>
<dbReference type="InterPro" id="IPR029055">
    <property type="entry name" value="Ntn_hydrolases_N"/>
</dbReference>
<gene>
    <name evidence="11" type="primary">asnB</name>
    <name evidence="11" type="ORF">Ctma_1450</name>
</gene>
<dbReference type="InterPro" id="IPR014729">
    <property type="entry name" value="Rossmann-like_a/b/a_fold"/>
</dbReference>
<dbReference type="CDD" id="cd01991">
    <property type="entry name" value="Asn_synthase_B_C"/>
    <property type="match status" value="1"/>
</dbReference>
<evidence type="ECO:0000256" key="8">
    <source>
        <dbReference type="PIRSR" id="PIRSR001589-1"/>
    </source>
</evidence>
<keyword evidence="5 9" id="KW-0067">ATP-binding</keyword>
<dbReference type="Gene3D" id="3.40.50.620">
    <property type="entry name" value="HUPs"/>
    <property type="match status" value="1"/>
</dbReference>
<dbReference type="Pfam" id="PF00733">
    <property type="entry name" value="Asn_synthase"/>
    <property type="match status" value="1"/>
</dbReference>
<organism evidence="11">
    <name type="scientific">Catillopecten margaritatus gill symbiont</name>
    <dbReference type="NCBI Taxonomy" id="3083288"/>
    <lineage>
        <taxon>Bacteria</taxon>
        <taxon>Pseudomonadati</taxon>
        <taxon>Pseudomonadota</taxon>
        <taxon>Gammaproteobacteria</taxon>
        <taxon>sulfur-oxidizing symbionts</taxon>
    </lineage>
</organism>
<dbReference type="PANTHER" id="PTHR43284">
    <property type="entry name" value="ASPARAGINE SYNTHETASE (GLUTAMINE-HYDROLYZING)"/>
    <property type="match status" value="1"/>
</dbReference>
<evidence type="ECO:0000259" key="10">
    <source>
        <dbReference type="PROSITE" id="PS51278"/>
    </source>
</evidence>
<evidence type="ECO:0000313" key="11">
    <source>
        <dbReference type="EMBL" id="WXU00721.1"/>
    </source>
</evidence>
<evidence type="ECO:0000256" key="5">
    <source>
        <dbReference type="ARBA" id="ARBA00022840"/>
    </source>
</evidence>
<comment type="pathway">
    <text evidence="1">Amino-acid biosynthesis; L-asparagine biosynthesis; L-asparagine from L-aspartate (L-Gln route): step 1/1.</text>
</comment>
<dbReference type="EMBL" id="CP138327">
    <property type="protein sequence ID" value="WXU00721.1"/>
    <property type="molecule type" value="Genomic_DNA"/>
</dbReference>
<evidence type="ECO:0000256" key="2">
    <source>
        <dbReference type="ARBA" id="ARBA00005752"/>
    </source>
</evidence>
<dbReference type="NCBIfam" id="TIGR03104">
    <property type="entry name" value="trio_amidotrans"/>
    <property type="match status" value="1"/>
</dbReference>
<sequence>MNDIYTTYLLMCGICGQLRFDNQAVKTSNLKAMMQKIARRGPDDNGVWSEKTVGFGHQRLSIIDLSNHAHQPMVDENLGLTLVFNGTIYNYQSLRQDLIKQGYNFFSTSDTEVILKAYHHWGEDCVQHLDGMFAFCIWDGKRLFVARDRMGIKPLYFNLTDKAFSFASNTQALTAIGVDTGINSVALQQQLSLHGVVPAPNTILNGVNKIKPATALMIDAQGKITEKTYWQPKAQRTGLSDAEYLEKTHELLIKAVDKGMLAADVPIGVLLSGGLDSSLLVGLLHEAGHQDIRTFSIGFEDIDDEAGSEFEYSDQIVKRFNTTHEKYVISNSQVLPRLGEAVANMAEPMVGQDAVAFYLLSEQVSKHIKVVLSGQGADEAFSGYFWYERMLKESGTEFERFAKHYVDRPYEEYLQTVNTQYHTGNHTQDWLNKEFSKAKADEFMDKVFRTDITRLVVDDPVKRVDNMTMAWGLEARVPFMDTALVEHALSMPASLKMQEEGKYPLKQISRGLLPDSVIDRKKGYFPMPALKYVRGEFLEFMADILNSSQCVNRGVYNQDFVQKVINQPEQYMTALNGSRLWHLALLEYWLQVNVDG</sequence>
<dbReference type="NCBIfam" id="TIGR01536">
    <property type="entry name" value="asn_synth_AEB"/>
    <property type="match status" value="1"/>
</dbReference>
<dbReference type="PANTHER" id="PTHR43284:SF1">
    <property type="entry name" value="ASPARAGINE SYNTHETASE"/>
    <property type="match status" value="1"/>
</dbReference>
<dbReference type="InterPro" id="IPR051786">
    <property type="entry name" value="ASN_synthetase/amidase"/>
</dbReference>
<dbReference type="CDD" id="cd00712">
    <property type="entry name" value="AsnB"/>
    <property type="match status" value="1"/>
</dbReference>
<dbReference type="InterPro" id="IPR033738">
    <property type="entry name" value="AsnB_N"/>
</dbReference>
<dbReference type="InterPro" id="IPR001962">
    <property type="entry name" value="Asn_synthase"/>
</dbReference>
<keyword evidence="4 9" id="KW-0547">Nucleotide-binding</keyword>
<dbReference type="AlphaFoldDB" id="A0AAU6PI66"/>
<dbReference type="SUPFAM" id="SSF52402">
    <property type="entry name" value="Adenine nucleotide alpha hydrolases-like"/>
    <property type="match status" value="1"/>
</dbReference>
<evidence type="ECO:0000256" key="4">
    <source>
        <dbReference type="ARBA" id="ARBA00022741"/>
    </source>
</evidence>
<dbReference type="PIRSF" id="PIRSF001589">
    <property type="entry name" value="Asn_synthetase_glu-h"/>
    <property type="match status" value="1"/>
</dbReference>
<comment type="catalytic activity">
    <reaction evidence="7">
        <text>L-aspartate + L-glutamine + ATP + H2O = L-asparagine + L-glutamate + AMP + diphosphate + H(+)</text>
        <dbReference type="Rhea" id="RHEA:12228"/>
        <dbReference type="ChEBI" id="CHEBI:15377"/>
        <dbReference type="ChEBI" id="CHEBI:15378"/>
        <dbReference type="ChEBI" id="CHEBI:29985"/>
        <dbReference type="ChEBI" id="CHEBI:29991"/>
        <dbReference type="ChEBI" id="CHEBI:30616"/>
        <dbReference type="ChEBI" id="CHEBI:33019"/>
        <dbReference type="ChEBI" id="CHEBI:58048"/>
        <dbReference type="ChEBI" id="CHEBI:58359"/>
        <dbReference type="ChEBI" id="CHEBI:456215"/>
        <dbReference type="EC" id="6.3.5.4"/>
    </reaction>
</comment>
<dbReference type="Gene3D" id="3.60.20.10">
    <property type="entry name" value="Glutamine Phosphoribosylpyrophosphate, subunit 1, domain 1"/>
    <property type="match status" value="1"/>
</dbReference>
<feature type="domain" description="Glutamine amidotransferase type-2" evidence="10">
    <location>
        <begin position="12"/>
        <end position="221"/>
    </location>
</feature>
<feature type="active site" description="For GATase activity" evidence="8">
    <location>
        <position position="12"/>
    </location>
</feature>
<protein>
    <recommendedName>
        <fullName evidence="3">asparagine synthase (glutamine-hydrolyzing)</fullName>
        <ecNumber evidence="3">6.3.5.4</ecNumber>
    </recommendedName>
</protein>
<dbReference type="EC" id="6.3.5.4" evidence="3"/>
<comment type="similarity">
    <text evidence="2">Belongs to the asparagine synthetase family.</text>
</comment>
<accession>A0AAU6PI66</accession>
<evidence type="ECO:0000256" key="7">
    <source>
        <dbReference type="ARBA" id="ARBA00048741"/>
    </source>
</evidence>
<name>A0AAU6PI66_9GAMM</name>
<keyword evidence="6 8" id="KW-0315">Glutamine amidotransferase</keyword>
<dbReference type="GO" id="GO:0005829">
    <property type="term" value="C:cytosol"/>
    <property type="evidence" value="ECO:0007669"/>
    <property type="project" value="TreeGrafter"/>
</dbReference>
<evidence type="ECO:0000256" key="3">
    <source>
        <dbReference type="ARBA" id="ARBA00012737"/>
    </source>
</evidence>
<dbReference type="GO" id="GO:0005524">
    <property type="term" value="F:ATP binding"/>
    <property type="evidence" value="ECO:0007669"/>
    <property type="project" value="UniProtKB-KW"/>
</dbReference>
<dbReference type="GO" id="GO:0004066">
    <property type="term" value="F:asparagine synthase (glutamine-hydrolyzing) activity"/>
    <property type="evidence" value="ECO:0007669"/>
    <property type="project" value="UniProtKB-EC"/>
</dbReference>
<dbReference type="InterPro" id="IPR006426">
    <property type="entry name" value="Asn_synth_AEB"/>
</dbReference>
<dbReference type="GO" id="GO:0006529">
    <property type="term" value="P:asparagine biosynthetic process"/>
    <property type="evidence" value="ECO:0007669"/>
    <property type="project" value="UniProtKB-KW"/>
</dbReference>
<keyword evidence="8" id="KW-0028">Amino-acid biosynthesis</keyword>
<dbReference type="PROSITE" id="PS51278">
    <property type="entry name" value="GATASE_TYPE_2"/>
    <property type="match status" value="1"/>
</dbReference>
<reference evidence="11" key="1">
    <citation type="submission" date="2023-10" db="EMBL/GenBank/DDBJ databases">
        <title>The first scallop-associated chemosynthetic bacterial symbiont.</title>
        <authorList>
            <person name="Lin Y.-T."/>
            <person name="Sun J."/>
            <person name="Ip J.C.-H."/>
            <person name="He X."/>
            <person name="Gao Z.-M."/>
            <person name="Perez M."/>
            <person name="Xu T."/>
            <person name="Qian P.-Y."/>
            <person name="Qiu J.-W."/>
        </authorList>
    </citation>
    <scope>NUCLEOTIDE SEQUENCE</scope>
    <source>
        <strain evidence="11">Gill1</strain>
    </source>
</reference>
<feature type="binding site" evidence="9">
    <location>
        <begin position="373"/>
        <end position="374"/>
    </location>
    <ligand>
        <name>ATP</name>
        <dbReference type="ChEBI" id="CHEBI:30616"/>
    </ligand>
</feature>
<keyword evidence="11" id="KW-0436">Ligase</keyword>
<dbReference type="InterPro" id="IPR017932">
    <property type="entry name" value="GATase_2_dom"/>
</dbReference>
<keyword evidence="8" id="KW-0061">Asparagine biosynthesis</keyword>
<evidence type="ECO:0000256" key="1">
    <source>
        <dbReference type="ARBA" id="ARBA00005187"/>
    </source>
</evidence>
<dbReference type="SUPFAM" id="SSF56235">
    <property type="entry name" value="N-terminal nucleophile aminohydrolases (Ntn hydrolases)"/>
    <property type="match status" value="1"/>
</dbReference>
<evidence type="ECO:0000256" key="9">
    <source>
        <dbReference type="PIRSR" id="PIRSR001589-2"/>
    </source>
</evidence>
<proteinExistence type="inferred from homology"/>
<feature type="binding site" evidence="9">
    <location>
        <position position="270"/>
    </location>
    <ligand>
        <name>ATP</name>
        <dbReference type="ChEBI" id="CHEBI:30616"/>
    </ligand>
</feature>
<dbReference type="InterPro" id="IPR017535">
    <property type="entry name" value="Asparagine_synth"/>
</dbReference>
<dbReference type="Pfam" id="PF13522">
    <property type="entry name" value="GATase_6"/>
    <property type="match status" value="1"/>
</dbReference>
<feature type="binding site" evidence="9">
    <location>
        <position position="297"/>
    </location>
    <ligand>
        <name>ATP</name>
        <dbReference type="ChEBI" id="CHEBI:30616"/>
    </ligand>
</feature>
<evidence type="ECO:0000256" key="6">
    <source>
        <dbReference type="ARBA" id="ARBA00022962"/>
    </source>
</evidence>